<dbReference type="GO" id="GO:0030170">
    <property type="term" value="F:pyridoxal phosphate binding"/>
    <property type="evidence" value="ECO:0007669"/>
    <property type="project" value="InterPro"/>
</dbReference>
<keyword evidence="4 6" id="KW-0808">Transferase</keyword>
<dbReference type="InterPro" id="IPR004839">
    <property type="entry name" value="Aminotransferase_I/II_large"/>
</dbReference>
<evidence type="ECO:0000256" key="4">
    <source>
        <dbReference type="ARBA" id="ARBA00022679"/>
    </source>
</evidence>
<feature type="domain" description="Aminotransferase class I/classII large" evidence="8">
    <location>
        <begin position="72"/>
        <end position="379"/>
    </location>
</feature>
<evidence type="ECO:0000256" key="3">
    <source>
        <dbReference type="ARBA" id="ARBA00022576"/>
    </source>
</evidence>
<dbReference type="KEGG" id="sarm:DVA86_08550"/>
<dbReference type="AlphaFoldDB" id="A0A345XM23"/>
<gene>
    <name evidence="9" type="ORF">DVA86_08550</name>
</gene>
<evidence type="ECO:0000256" key="7">
    <source>
        <dbReference type="SAM" id="MobiDB-lite"/>
    </source>
</evidence>
<dbReference type="InterPro" id="IPR015424">
    <property type="entry name" value="PyrdxlP-dep_Trfase"/>
</dbReference>
<sequence>MSRSVTLATDDSEVPMPSPTPGRLVESVAPASSIQYNNRVYEMTSQGRDVITLSLGEAFFDVPTPYFDNLPAGRIHHYSHSRGLPLLREKLATYYKVECQTPVDPETELVVTAGSKAAIYLALLALIDPGDEVLILEPSWVSYVEQVRLCRGVPVQVPWYESAGDLERYVTPRTRLVIVNNPNNPSGHVLGRDELGALYEVAERHGLQVLADEAYNEFVVGDDRFLSCGTFDPHKTRTVICNSMSKNYGMSGWRIGYAIAHPDIVNSILTLNQHIVTCAPTILSYYLAENFDGILDMTRPQIRDVVTLRNGIADELTARGIGTMPGSSTFYLFVSLGASRLDSDAFASRLLEERQVSVVPGAGYGPSCERFVRVAVGSEPEHRVRAGVSAVCDWIEETS</sequence>
<dbReference type="Gene3D" id="3.40.640.10">
    <property type="entry name" value="Type I PLP-dependent aspartate aminotransferase-like (Major domain)"/>
    <property type="match status" value="1"/>
</dbReference>
<feature type="region of interest" description="Disordered" evidence="7">
    <location>
        <begin position="1"/>
        <end position="22"/>
    </location>
</feature>
<evidence type="ECO:0000256" key="6">
    <source>
        <dbReference type="RuleBase" id="RU000481"/>
    </source>
</evidence>
<keyword evidence="10" id="KW-1185">Reference proteome</keyword>
<dbReference type="EMBL" id="CP031320">
    <property type="protein sequence ID" value="AXK32689.1"/>
    <property type="molecule type" value="Genomic_DNA"/>
</dbReference>
<evidence type="ECO:0000313" key="10">
    <source>
        <dbReference type="Proteomes" id="UP000254425"/>
    </source>
</evidence>
<dbReference type="InterPro" id="IPR004838">
    <property type="entry name" value="NHTrfase_class1_PyrdxlP-BS"/>
</dbReference>
<dbReference type="Pfam" id="PF00155">
    <property type="entry name" value="Aminotran_1_2"/>
    <property type="match status" value="1"/>
</dbReference>
<evidence type="ECO:0000256" key="1">
    <source>
        <dbReference type="ARBA" id="ARBA00001933"/>
    </source>
</evidence>
<dbReference type="InterPro" id="IPR015421">
    <property type="entry name" value="PyrdxlP-dep_Trfase_major"/>
</dbReference>
<dbReference type="GO" id="GO:0008483">
    <property type="term" value="F:transaminase activity"/>
    <property type="evidence" value="ECO:0007669"/>
    <property type="project" value="UniProtKB-KW"/>
</dbReference>
<evidence type="ECO:0000259" key="8">
    <source>
        <dbReference type="Pfam" id="PF00155"/>
    </source>
</evidence>
<evidence type="ECO:0000256" key="5">
    <source>
        <dbReference type="ARBA" id="ARBA00022898"/>
    </source>
</evidence>
<keyword evidence="5" id="KW-0663">Pyridoxal phosphate</keyword>
<comment type="similarity">
    <text evidence="2 6">Belongs to the class-I pyridoxal-phosphate-dependent aminotransferase family.</text>
</comment>
<dbReference type="Proteomes" id="UP000254425">
    <property type="component" value="Chromosome"/>
</dbReference>
<evidence type="ECO:0000313" key="9">
    <source>
        <dbReference type="EMBL" id="AXK32689.1"/>
    </source>
</evidence>
<dbReference type="SUPFAM" id="SSF53383">
    <property type="entry name" value="PLP-dependent transferases"/>
    <property type="match status" value="1"/>
</dbReference>
<dbReference type="EC" id="2.6.1.-" evidence="6"/>
<accession>A0A345XM23</accession>
<dbReference type="InterPro" id="IPR050596">
    <property type="entry name" value="AspAT/PAT-like"/>
</dbReference>
<dbReference type="PANTHER" id="PTHR46383">
    <property type="entry name" value="ASPARTATE AMINOTRANSFERASE"/>
    <property type="match status" value="1"/>
</dbReference>
<dbReference type="CDD" id="cd00609">
    <property type="entry name" value="AAT_like"/>
    <property type="match status" value="1"/>
</dbReference>
<keyword evidence="3 6" id="KW-0032">Aminotransferase</keyword>
<dbReference type="PROSITE" id="PS00105">
    <property type="entry name" value="AA_TRANSFER_CLASS_1"/>
    <property type="match status" value="1"/>
</dbReference>
<reference evidence="9 10" key="1">
    <citation type="submission" date="2018-07" db="EMBL/GenBank/DDBJ databases">
        <title>Draft genome of the type strain Streptomyces armeniacus ATCC 15676.</title>
        <authorList>
            <person name="Labana P."/>
            <person name="Gosse J.T."/>
            <person name="Boddy C.N."/>
        </authorList>
    </citation>
    <scope>NUCLEOTIDE SEQUENCE [LARGE SCALE GENOMIC DNA]</scope>
    <source>
        <strain evidence="9 10">ATCC 15676</strain>
    </source>
</reference>
<proteinExistence type="inferred from homology"/>
<dbReference type="InterPro" id="IPR015422">
    <property type="entry name" value="PyrdxlP-dep_Trfase_small"/>
</dbReference>
<dbReference type="Gene3D" id="3.90.1150.10">
    <property type="entry name" value="Aspartate Aminotransferase, domain 1"/>
    <property type="match status" value="1"/>
</dbReference>
<comment type="cofactor">
    <cofactor evidence="1 6">
        <name>pyridoxal 5'-phosphate</name>
        <dbReference type="ChEBI" id="CHEBI:597326"/>
    </cofactor>
</comment>
<name>A0A345XM23_9ACTN</name>
<evidence type="ECO:0000256" key="2">
    <source>
        <dbReference type="ARBA" id="ARBA00007441"/>
    </source>
</evidence>
<dbReference type="RefSeq" id="WP_208877069.1">
    <property type="nucleotide sequence ID" value="NZ_CP031320.1"/>
</dbReference>
<organism evidence="9 10">
    <name type="scientific">Streptomyces armeniacus</name>
    <dbReference type="NCBI Taxonomy" id="83291"/>
    <lineage>
        <taxon>Bacteria</taxon>
        <taxon>Bacillati</taxon>
        <taxon>Actinomycetota</taxon>
        <taxon>Actinomycetes</taxon>
        <taxon>Kitasatosporales</taxon>
        <taxon>Streptomycetaceae</taxon>
        <taxon>Streptomyces</taxon>
    </lineage>
</organism>
<dbReference type="GO" id="GO:0006520">
    <property type="term" value="P:amino acid metabolic process"/>
    <property type="evidence" value="ECO:0007669"/>
    <property type="project" value="InterPro"/>
</dbReference>
<protein>
    <recommendedName>
        <fullName evidence="6">Aminotransferase</fullName>
        <ecNumber evidence="6">2.6.1.-</ecNumber>
    </recommendedName>
</protein>